<evidence type="ECO:0000313" key="3">
    <source>
        <dbReference type="EMBL" id="TYA71723.1"/>
    </source>
</evidence>
<keyword evidence="4" id="KW-1185">Reference proteome</keyword>
<sequence length="94" mass="10757">MRLLKTTCLLLGVFAFSTSYGQQDLEAKKKKQFAKADIDANGFTDFEEMKAKFGNKKTKDGKPFNIETMFKKKDLNADGKLDFKEFFAKGKKKK</sequence>
<organism evidence="3 4">
    <name type="scientific">Seonamhaeicola marinus</name>
    <dbReference type="NCBI Taxonomy" id="1912246"/>
    <lineage>
        <taxon>Bacteria</taxon>
        <taxon>Pseudomonadati</taxon>
        <taxon>Bacteroidota</taxon>
        <taxon>Flavobacteriia</taxon>
        <taxon>Flavobacteriales</taxon>
        <taxon>Flavobacteriaceae</taxon>
    </lineage>
</organism>
<dbReference type="InterPro" id="IPR018247">
    <property type="entry name" value="EF_Hand_1_Ca_BS"/>
</dbReference>
<dbReference type="SMART" id="SM00054">
    <property type="entry name" value="EFh"/>
    <property type="match status" value="2"/>
</dbReference>
<feature type="chain" id="PRO_5022935259" description="EF-hand domain-containing protein" evidence="1">
    <location>
        <begin position="22"/>
        <end position="94"/>
    </location>
</feature>
<dbReference type="AlphaFoldDB" id="A0A5D0HK09"/>
<dbReference type="SUPFAM" id="SSF47473">
    <property type="entry name" value="EF-hand"/>
    <property type="match status" value="1"/>
</dbReference>
<gene>
    <name evidence="3" type="ORF">FUA24_19395</name>
</gene>
<evidence type="ECO:0000313" key="4">
    <source>
        <dbReference type="Proteomes" id="UP000323930"/>
    </source>
</evidence>
<evidence type="ECO:0000256" key="1">
    <source>
        <dbReference type="SAM" id="SignalP"/>
    </source>
</evidence>
<comment type="caution">
    <text evidence="3">The sequence shown here is derived from an EMBL/GenBank/DDBJ whole genome shotgun (WGS) entry which is preliminary data.</text>
</comment>
<feature type="domain" description="EF-hand" evidence="2">
    <location>
        <begin position="24"/>
        <end position="59"/>
    </location>
</feature>
<evidence type="ECO:0000259" key="2">
    <source>
        <dbReference type="PROSITE" id="PS50222"/>
    </source>
</evidence>
<dbReference type="Gene3D" id="1.10.238.10">
    <property type="entry name" value="EF-hand"/>
    <property type="match status" value="1"/>
</dbReference>
<name>A0A5D0HK09_9FLAO</name>
<dbReference type="InterPro" id="IPR011992">
    <property type="entry name" value="EF-hand-dom_pair"/>
</dbReference>
<dbReference type="RefSeq" id="WP_148544709.1">
    <property type="nucleotide sequence ID" value="NZ_VSDQ01000718.1"/>
</dbReference>
<dbReference type="PROSITE" id="PS00018">
    <property type="entry name" value="EF_HAND_1"/>
    <property type="match status" value="1"/>
</dbReference>
<dbReference type="PROSITE" id="PS50222">
    <property type="entry name" value="EF_HAND_2"/>
    <property type="match status" value="2"/>
</dbReference>
<dbReference type="OrthoDB" id="1453161at2"/>
<accession>A0A5D0HK09</accession>
<protein>
    <recommendedName>
        <fullName evidence="2">EF-hand domain-containing protein</fullName>
    </recommendedName>
</protein>
<dbReference type="GO" id="GO:0005509">
    <property type="term" value="F:calcium ion binding"/>
    <property type="evidence" value="ECO:0007669"/>
    <property type="project" value="InterPro"/>
</dbReference>
<reference evidence="3 4" key="1">
    <citation type="submission" date="2019-08" db="EMBL/GenBank/DDBJ databases">
        <title>Seonamhaeicola sediminis sp. nov., isolated from marine sediment.</title>
        <authorList>
            <person name="Cao W.R."/>
        </authorList>
    </citation>
    <scope>NUCLEOTIDE SEQUENCE [LARGE SCALE GENOMIC DNA]</scope>
    <source>
        <strain evidence="3 4">B011</strain>
    </source>
</reference>
<feature type="signal peptide" evidence="1">
    <location>
        <begin position="1"/>
        <end position="21"/>
    </location>
</feature>
<feature type="domain" description="EF-hand" evidence="2">
    <location>
        <begin position="61"/>
        <end position="94"/>
    </location>
</feature>
<dbReference type="Proteomes" id="UP000323930">
    <property type="component" value="Unassembled WGS sequence"/>
</dbReference>
<proteinExistence type="predicted"/>
<dbReference type="InterPro" id="IPR002048">
    <property type="entry name" value="EF_hand_dom"/>
</dbReference>
<dbReference type="EMBL" id="VSDQ01000718">
    <property type="protein sequence ID" value="TYA71723.1"/>
    <property type="molecule type" value="Genomic_DNA"/>
</dbReference>
<keyword evidence="1" id="KW-0732">Signal</keyword>